<comment type="caution">
    <text evidence="1">The sequence shown here is derived from an EMBL/GenBank/DDBJ whole genome shotgun (WGS) entry which is preliminary data.</text>
</comment>
<accession>A0AA39TKB3</accession>
<sequence length="124" mass="13807">MVESSDTEQVPKRIWFVGPSASITISKMGSQPLKAIPLIAPARDQMGVPQIQVELLDFDKDTLSDLNDLEAVCVVLWGIWSNTNAFVHSGKRRAGEELVTWDMELLKEYQGSKRALDSVTNKMS</sequence>
<evidence type="ECO:0000313" key="1">
    <source>
        <dbReference type="EMBL" id="KAK0606020.1"/>
    </source>
</evidence>
<reference evidence="1" key="2">
    <citation type="submission" date="2023-06" db="EMBL/GenBank/DDBJ databases">
        <authorList>
            <person name="Swenson N.G."/>
            <person name="Wegrzyn J.L."/>
            <person name="Mcevoy S.L."/>
        </authorList>
    </citation>
    <scope>NUCLEOTIDE SEQUENCE</scope>
    <source>
        <strain evidence="1">NS2018</strain>
        <tissue evidence="1">Leaf</tissue>
    </source>
</reference>
<organism evidence="1 2">
    <name type="scientific">Acer saccharum</name>
    <name type="common">Sugar maple</name>
    <dbReference type="NCBI Taxonomy" id="4024"/>
    <lineage>
        <taxon>Eukaryota</taxon>
        <taxon>Viridiplantae</taxon>
        <taxon>Streptophyta</taxon>
        <taxon>Embryophyta</taxon>
        <taxon>Tracheophyta</taxon>
        <taxon>Spermatophyta</taxon>
        <taxon>Magnoliopsida</taxon>
        <taxon>eudicotyledons</taxon>
        <taxon>Gunneridae</taxon>
        <taxon>Pentapetalae</taxon>
        <taxon>rosids</taxon>
        <taxon>malvids</taxon>
        <taxon>Sapindales</taxon>
        <taxon>Sapindaceae</taxon>
        <taxon>Hippocastanoideae</taxon>
        <taxon>Acereae</taxon>
        <taxon>Acer</taxon>
    </lineage>
</organism>
<dbReference type="Proteomes" id="UP001168877">
    <property type="component" value="Unassembled WGS sequence"/>
</dbReference>
<dbReference type="AlphaFoldDB" id="A0AA39TKB3"/>
<dbReference type="EMBL" id="JAUESC010000002">
    <property type="protein sequence ID" value="KAK0606020.1"/>
    <property type="molecule type" value="Genomic_DNA"/>
</dbReference>
<evidence type="ECO:0000313" key="2">
    <source>
        <dbReference type="Proteomes" id="UP001168877"/>
    </source>
</evidence>
<gene>
    <name evidence="1" type="ORF">LWI29_033204</name>
</gene>
<name>A0AA39TKB3_ACESA</name>
<protein>
    <submittedName>
        <fullName evidence="1">Uncharacterized protein</fullName>
    </submittedName>
</protein>
<keyword evidence="2" id="KW-1185">Reference proteome</keyword>
<proteinExistence type="predicted"/>
<reference evidence="1" key="1">
    <citation type="journal article" date="2022" name="Plant J.">
        <title>Strategies of tolerance reflected in two North American maple genomes.</title>
        <authorList>
            <person name="McEvoy S.L."/>
            <person name="Sezen U.U."/>
            <person name="Trouern-Trend A."/>
            <person name="McMahon S.M."/>
            <person name="Schaberg P.G."/>
            <person name="Yang J."/>
            <person name="Wegrzyn J.L."/>
            <person name="Swenson N.G."/>
        </authorList>
    </citation>
    <scope>NUCLEOTIDE SEQUENCE</scope>
    <source>
        <strain evidence="1">NS2018</strain>
    </source>
</reference>